<proteinExistence type="predicted"/>
<reference evidence="1 2" key="1">
    <citation type="journal article" date="2022" name="DNA Res.">
        <title>Chromosomal-level genome assembly of the orchid tree Bauhinia variegata (Leguminosae; Cercidoideae) supports the allotetraploid origin hypothesis of Bauhinia.</title>
        <authorList>
            <person name="Zhong Y."/>
            <person name="Chen Y."/>
            <person name="Zheng D."/>
            <person name="Pang J."/>
            <person name="Liu Y."/>
            <person name="Luo S."/>
            <person name="Meng S."/>
            <person name="Qian L."/>
            <person name="Wei D."/>
            <person name="Dai S."/>
            <person name="Zhou R."/>
        </authorList>
    </citation>
    <scope>NUCLEOTIDE SEQUENCE [LARGE SCALE GENOMIC DNA]</scope>
    <source>
        <strain evidence="1">BV-YZ2020</strain>
    </source>
</reference>
<dbReference type="EMBL" id="CM039429">
    <property type="protein sequence ID" value="KAI4348103.1"/>
    <property type="molecule type" value="Genomic_DNA"/>
</dbReference>
<organism evidence="1 2">
    <name type="scientific">Bauhinia variegata</name>
    <name type="common">Purple orchid tree</name>
    <name type="synonym">Phanera variegata</name>
    <dbReference type="NCBI Taxonomy" id="167791"/>
    <lineage>
        <taxon>Eukaryota</taxon>
        <taxon>Viridiplantae</taxon>
        <taxon>Streptophyta</taxon>
        <taxon>Embryophyta</taxon>
        <taxon>Tracheophyta</taxon>
        <taxon>Spermatophyta</taxon>
        <taxon>Magnoliopsida</taxon>
        <taxon>eudicotyledons</taxon>
        <taxon>Gunneridae</taxon>
        <taxon>Pentapetalae</taxon>
        <taxon>rosids</taxon>
        <taxon>fabids</taxon>
        <taxon>Fabales</taxon>
        <taxon>Fabaceae</taxon>
        <taxon>Cercidoideae</taxon>
        <taxon>Cercideae</taxon>
        <taxon>Bauhiniinae</taxon>
        <taxon>Bauhinia</taxon>
    </lineage>
</organism>
<comment type="caution">
    <text evidence="1">The sequence shown here is derived from an EMBL/GenBank/DDBJ whole genome shotgun (WGS) entry which is preliminary data.</text>
</comment>
<evidence type="ECO:0000313" key="1">
    <source>
        <dbReference type="EMBL" id="KAI4348103.1"/>
    </source>
</evidence>
<gene>
    <name evidence="1" type="ORF">L6164_008864</name>
</gene>
<evidence type="ECO:0000313" key="2">
    <source>
        <dbReference type="Proteomes" id="UP000828941"/>
    </source>
</evidence>
<sequence length="222" mass="24725">MAGKDPARVIREALSKALVFYYPFAGSGAVTDCPLLLIQVTRLKCGGFIFAVRMNHTMSDATGIVQFMNAISEIARGANEPSIKPLWCRELLSARDPPRITCTHHEYEQVHDTNGTIIPQNDMEERSFFFGPKEISAIRRFIPSHLGRFTSFEIITACVWRCRTIALQLDPNDDVCMMVIVNGRAKFNPPIPVGYYGNGFVYPAAVTTVKQLCENPFGFDGA</sequence>
<dbReference type="Proteomes" id="UP000828941">
    <property type="component" value="Chromosome 4"/>
</dbReference>
<name>A0ACB9PHU6_BAUVA</name>
<protein>
    <submittedName>
        <fullName evidence="1">Uncharacterized protein</fullName>
    </submittedName>
</protein>
<accession>A0ACB9PHU6</accession>
<keyword evidence="2" id="KW-1185">Reference proteome</keyword>